<dbReference type="Proteomes" id="UP000325458">
    <property type="component" value="Chromosome"/>
</dbReference>
<gene>
    <name evidence="11" type="primary">cobM</name>
    <name evidence="10" type="ORF">BG653_01865</name>
    <name evidence="11" type="ORF">CP981_19105</name>
</gene>
<dbReference type="InterPro" id="IPR035996">
    <property type="entry name" value="4pyrrol_Methylase_sf"/>
</dbReference>
<dbReference type="InterPro" id="IPR006362">
    <property type="entry name" value="Cbl_synth_CobM/CibF"/>
</dbReference>
<keyword evidence="4 7" id="KW-0489">Methyltransferase</keyword>
<dbReference type="EMBL" id="MIGA01000008">
    <property type="protein sequence ID" value="OSY46804.1"/>
    <property type="molecule type" value="Genomic_DNA"/>
</dbReference>
<dbReference type="PROSITE" id="PS00839">
    <property type="entry name" value="SUMT_1"/>
    <property type="match status" value="1"/>
</dbReference>
<evidence type="ECO:0000256" key="2">
    <source>
        <dbReference type="ARBA" id="ARBA00005879"/>
    </source>
</evidence>
<reference evidence="10 12" key="1">
    <citation type="submission" date="2016-09" db="EMBL/GenBank/DDBJ databases">
        <title>Streptomyces platensis DSM40041, a candidate organism with high potential of specific P450 cytochromes.</title>
        <authorList>
            <person name="Grumaz C."/>
            <person name="Vainshtein Y."/>
            <person name="Kirstahler P."/>
            <person name="Sohn K."/>
        </authorList>
    </citation>
    <scope>NUCLEOTIDE SEQUENCE [LARGE SCALE GENOMIC DNA]</scope>
    <source>
        <strain evidence="10 12">DSM 40041</strain>
    </source>
</reference>
<dbReference type="Proteomes" id="UP000194225">
    <property type="component" value="Unassembled WGS sequence"/>
</dbReference>
<dbReference type="CDD" id="cd11641">
    <property type="entry name" value="Precorrin-4_C11-MT"/>
    <property type="match status" value="1"/>
</dbReference>
<evidence type="ECO:0000259" key="9">
    <source>
        <dbReference type="Pfam" id="PF00590"/>
    </source>
</evidence>
<dbReference type="NCBIfam" id="TIGR01465">
    <property type="entry name" value="cobM_cbiF"/>
    <property type="match status" value="1"/>
</dbReference>
<organism evidence="11 13">
    <name type="scientific">Streptomyces platensis</name>
    <dbReference type="NCBI Taxonomy" id="58346"/>
    <lineage>
        <taxon>Bacteria</taxon>
        <taxon>Bacillati</taxon>
        <taxon>Actinomycetota</taxon>
        <taxon>Actinomycetes</taxon>
        <taxon>Kitasatosporales</taxon>
        <taxon>Streptomycetaceae</taxon>
        <taxon>Streptomyces</taxon>
    </lineage>
</organism>
<evidence type="ECO:0000256" key="5">
    <source>
        <dbReference type="ARBA" id="ARBA00022679"/>
    </source>
</evidence>
<dbReference type="InterPro" id="IPR014776">
    <property type="entry name" value="4pyrrole_Mease_sub2"/>
</dbReference>
<dbReference type="GO" id="GO:0032259">
    <property type="term" value="P:methylation"/>
    <property type="evidence" value="ECO:0007669"/>
    <property type="project" value="UniProtKB-KW"/>
</dbReference>
<evidence type="ECO:0000256" key="7">
    <source>
        <dbReference type="RuleBase" id="RU003960"/>
    </source>
</evidence>
<dbReference type="Gene3D" id="3.40.1010.10">
    <property type="entry name" value="Cobalt-precorrin-4 Transmethylase, Domain 1"/>
    <property type="match status" value="1"/>
</dbReference>
<evidence type="ECO:0000256" key="6">
    <source>
        <dbReference type="ARBA" id="ARBA00022691"/>
    </source>
</evidence>
<comment type="pathway">
    <text evidence="1">Cofactor biosynthesis; adenosylcobalamin biosynthesis.</text>
</comment>
<evidence type="ECO:0000256" key="4">
    <source>
        <dbReference type="ARBA" id="ARBA00022603"/>
    </source>
</evidence>
<dbReference type="InterPro" id="IPR014777">
    <property type="entry name" value="4pyrrole_Mease_sub1"/>
</dbReference>
<evidence type="ECO:0000313" key="12">
    <source>
        <dbReference type="Proteomes" id="UP000194225"/>
    </source>
</evidence>
<dbReference type="InterPro" id="IPR003043">
    <property type="entry name" value="Uropor_MeTrfase_CS"/>
</dbReference>
<keyword evidence="5 7" id="KW-0808">Transferase</keyword>
<dbReference type="EMBL" id="CP023691">
    <property type="protein sequence ID" value="QEV53478.1"/>
    <property type="molecule type" value="Genomic_DNA"/>
</dbReference>
<protein>
    <submittedName>
        <fullName evidence="11">Precorrin-4 C(11)-methyltransferase</fullName>
        <ecNumber evidence="11">2.1.1.133</ecNumber>
    </submittedName>
</protein>
<dbReference type="AlphaFoldDB" id="A0AAE6TQK0"/>
<feature type="domain" description="Tetrapyrrole methylase" evidence="9">
    <location>
        <begin position="2"/>
        <end position="208"/>
    </location>
</feature>
<proteinExistence type="inferred from homology"/>
<dbReference type="RefSeq" id="WP_085923772.1">
    <property type="nucleotide sequence ID" value="NZ_BAABSS010000017.1"/>
</dbReference>
<evidence type="ECO:0000256" key="1">
    <source>
        <dbReference type="ARBA" id="ARBA00004953"/>
    </source>
</evidence>
<dbReference type="GeneID" id="90925396"/>
<dbReference type="Gene3D" id="3.30.950.10">
    <property type="entry name" value="Methyltransferase, Cobalt-precorrin-4 Transmethylase, Domain 2"/>
    <property type="match status" value="1"/>
</dbReference>
<dbReference type="Pfam" id="PF00590">
    <property type="entry name" value="TP_methylase"/>
    <property type="match status" value="1"/>
</dbReference>
<dbReference type="PROSITE" id="PS00840">
    <property type="entry name" value="SUMT_2"/>
    <property type="match status" value="1"/>
</dbReference>
<evidence type="ECO:0000256" key="8">
    <source>
        <dbReference type="SAM" id="MobiDB-lite"/>
    </source>
</evidence>
<dbReference type="GO" id="GO:0009236">
    <property type="term" value="P:cobalamin biosynthetic process"/>
    <property type="evidence" value="ECO:0007669"/>
    <property type="project" value="UniProtKB-KW"/>
</dbReference>
<dbReference type="EC" id="2.1.1.133" evidence="11"/>
<reference evidence="11 13" key="2">
    <citation type="submission" date="2017-09" db="EMBL/GenBank/DDBJ databases">
        <authorList>
            <person name="Lee N."/>
            <person name="Cho B.-K."/>
        </authorList>
    </citation>
    <scope>NUCLEOTIDE SEQUENCE [LARGE SCALE GENOMIC DNA]</scope>
    <source>
        <strain evidence="11 13">ATCC 23948</strain>
    </source>
</reference>
<keyword evidence="12" id="KW-1185">Reference proteome</keyword>
<sequence length="275" mass="28742">MTVHFIGAGPGAADLITVRGARTLASSGVCLYAGSLVPRELLAECPPGARLIDTAQLDLDTITAEMVRAHEEGHDVARLHSGDPSVFSAVAEQMRRLDAAGVPYDVVPGVPAFAAAAAALKRELTVPTVGQTVILTRVAQRATPMPEGEDLATLGRSGALLVLHLAAMYVDRVVAELLPHYGADCPAAVVAMASRPDELVLRGTLADIADQVKAAGVVRTAVIMVGRTLGAEQFRDSHLYSADRERPHLPCDGPSDTEPVTPSDTPVTPPVTETP</sequence>
<dbReference type="PANTHER" id="PTHR45790:SF4">
    <property type="entry name" value="COBALT-PRECORRIN-4 C(11)-METHYLTRANSFERASE"/>
    <property type="match status" value="1"/>
</dbReference>
<evidence type="ECO:0000313" key="10">
    <source>
        <dbReference type="EMBL" id="OSY46804.1"/>
    </source>
</evidence>
<evidence type="ECO:0000313" key="11">
    <source>
        <dbReference type="EMBL" id="QEV53478.1"/>
    </source>
</evidence>
<accession>A0AAE6TQK0</accession>
<dbReference type="KEGG" id="spla:CP981_19105"/>
<feature type="region of interest" description="Disordered" evidence="8">
    <location>
        <begin position="244"/>
        <end position="275"/>
    </location>
</feature>
<dbReference type="InterPro" id="IPR050161">
    <property type="entry name" value="Siro_Cobalamin_biosynth"/>
</dbReference>
<feature type="compositionally biased region" description="Low complexity" evidence="8">
    <location>
        <begin position="254"/>
        <end position="275"/>
    </location>
</feature>
<keyword evidence="6" id="KW-0949">S-adenosyl-L-methionine</keyword>
<dbReference type="GO" id="GO:0046026">
    <property type="term" value="F:precorrin-4 C11-methyltransferase activity"/>
    <property type="evidence" value="ECO:0007669"/>
    <property type="project" value="UniProtKB-EC"/>
</dbReference>
<keyword evidence="3" id="KW-0169">Cobalamin biosynthesis</keyword>
<dbReference type="SUPFAM" id="SSF53790">
    <property type="entry name" value="Tetrapyrrole methylase"/>
    <property type="match status" value="1"/>
</dbReference>
<evidence type="ECO:0000313" key="13">
    <source>
        <dbReference type="Proteomes" id="UP000325458"/>
    </source>
</evidence>
<name>A0AAE6TQK0_STRPT</name>
<evidence type="ECO:0000256" key="3">
    <source>
        <dbReference type="ARBA" id="ARBA00022573"/>
    </source>
</evidence>
<dbReference type="PANTHER" id="PTHR45790">
    <property type="entry name" value="SIROHEME SYNTHASE-RELATED"/>
    <property type="match status" value="1"/>
</dbReference>
<dbReference type="InterPro" id="IPR000878">
    <property type="entry name" value="4pyrrol_Mease"/>
</dbReference>
<comment type="similarity">
    <text evidence="2 7">Belongs to the precorrin methyltransferase family.</text>
</comment>